<sequence>MQAPSVKSGPSLARAIGGAGFFTLAFGSIVGSGWVVVLGEWIAAAGPGGALIGFLAGGVLMAMVAAAYAELVARLPRAGCECTFALEGIGPRCGFITGWFLCLYIVSFTAFEAIALSWFLEMLFPALAQGPVPYRLLGHDVSLFALLLGVCGAVLLGIFNSLGAHLAVGLQRLITFAFIGLSLLLILLGFWKGDPQNWHPFFLAPEKGSLGTGIFWVFATSTLFLSGFQSAANAIEERSVGTSFRTVARAMIGGVAGAAAFYCLIILASTALVPWRDLLSQSLPVAAAFQKALPNGLASKIILIAAIISLAKTWSALHLSASRLVLAQARAGFLPAALAKVDPVHGVPRRAILFVAACTCLGVCLGRGAILPIINMSTICVTLIVVLSLIALLRVRRRQGARPGFVLAGGTPLVLVIMLGAAVAAVVAVVSPFQAATGVPLEFLMMGGWTILGILFWFGTTRRHA</sequence>
<dbReference type="InterPro" id="IPR050367">
    <property type="entry name" value="APC_superfamily"/>
</dbReference>
<evidence type="ECO:0000256" key="4">
    <source>
        <dbReference type="ARBA" id="ARBA00022989"/>
    </source>
</evidence>
<keyword evidence="2" id="KW-1003">Cell membrane</keyword>
<dbReference type="Proteomes" id="UP000516148">
    <property type="component" value="Chromosome"/>
</dbReference>
<feature type="transmembrane region" description="Helical" evidence="6">
    <location>
        <begin position="405"/>
        <end position="431"/>
    </location>
</feature>
<proteinExistence type="predicted"/>
<keyword evidence="8" id="KW-1185">Reference proteome</keyword>
<feature type="transmembrane region" description="Helical" evidence="6">
    <location>
        <begin position="173"/>
        <end position="193"/>
    </location>
</feature>
<dbReference type="PANTHER" id="PTHR42770">
    <property type="entry name" value="AMINO ACID TRANSPORTER-RELATED"/>
    <property type="match status" value="1"/>
</dbReference>
<name>A0A7H0LMA8_9SPHN</name>
<feature type="transmembrane region" description="Helical" evidence="6">
    <location>
        <begin position="141"/>
        <end position="161"/>
    </location>
</feature>
<evidence type="ECO:0000256" key="1">
    <source>
        <dbReference type="ARBA" id="ARBA00004651"/>
    </source>
</evidence>
<keyword evidence="5 6" id="KW-0472">Membrane</keyword>
<dbReference type="PANTHER" id="PTHR42770:SF7">
    <property type="entry name" value="MEMBRANE PROTEIN"/>
    <property type="match status" value="1"/>
</dbReference>
<keyword evidence="4 6" id="KW-1133">Transmembrane helix</keyword>
<dbReference type="GO" id="GO:0005886">
    <property type="term" value="C:plasma membrane"/>
    <property type="evidence" value="ECO:0007669"/>
    <property type="project" value="UniProtKB-SubCell"/>
</dbReference>
<keyword evidence="3 6" id="KW-0812">Transmembrane</keyword>
<feature type="transmembrane region" description="Helical" evidence="6">
    <location>
        <begin position="351"/>
        <end position="370"/>
    </location>
</feature>
<dbReference type="PIRSF" id="PIRSF006060">
    <property type="entry name" value="AA_transporter"/>
    <property type="match status" value="1"/>
</dbReference>
<evidence type="ECO:0000256" key="5">
    <source>
        <dbReference type="ARBA" id="ARBA00023136"/>
    </source>
</evidence>
<dbReference type="Gene3D" id="1.20.1740.10">
    <property type="entry name" value="Amino acid/polyamine transporter I"/>
    <property type="match status" value="1"/>
</dbReference>
<evidence type="ECO:0000313" key="8">
    <source>
        <dbReference type="Proteomes" id="UP000516148"/>
    </source>
</evidence>
<evidence type="ECO:0000256" key="2">
    <source>
        <dbReference type="ARBA" id="ARBA00022475"/>
    </source>
</evidence>
<evidence type="ECO:0000256" key="6">
    <source>
        <dbReference type="SAM" id="Phobius"/>
    </source>
</evidence>
<feature type="transmembrane region" description="Helical" evidence="6">
    <location>
        <begin position="247"/>
        <end position="272"/>
    </location>
</feature>
<feature type="transmembrane region" description="Helical" evidence="6">
    <location>
        <begin position="443"/>
        <end position="460"/>
    </location>
</feature>
<organism evidence="7 8">
    <name type="scientific">Sphingomonas alpina</name>
    <dbReference type="NCBI Taxonomy" id="653931"/>
    <lineage>
        <taxon>Bacteria</taxon>
        <taxon>Pseudomonadati</taxon>
        <taxon>Pseudomonadota</taxon>
        <taxon>Alphaproteobacteria</taxon>
        <taxon>Sphingomonadales</taxon>
        <taxon>Sphingomonadaceae</taxon>
        <taxon>Sphingomonas</taxon>
    </lineage>
</organism>
<dbReference type="Pfam" id="PF13520">
    <property type="entry name" value="AA_permease_2"/>
    <property type="match status" value="1"/>
</dbReference>
<feature type="transmembrane region" description="Helical" evidence="6">
    <location>
        <begin position="99"/>
        <end position="121"/>
    </location>
</feature>
<feature type="transmembrane region" description="Helical" evidence="6">
    <location>
        <begin position="49"/>
        <end position="69"/>
    </location>
</feature>
<dbReference type="RefSeq" id="WP_187763101.1">
    <property type="nucleotide sequence ID" value="NZ_CP061038.1"/>
</dbReference>
<feature type="transmembrane region" description="Helical" evidence="6">
    <location>
        <begin position="12"/>
        <end position="37"/>
    </location>
</feature>
<gene>
    <name evidence="7" type="ORF">H3Z74_06380</name>
</gene>
<accession>A0A7H0LMA8</accession>
<dbReference type="GO" id="GO:0022857">
    <property type="term" value="F:transmembrane transporter activity"/>
    <property type="evidence" value="ECO:0007669"/>
    <property type="project" value="InterPro"/>
</dbReference>
<feature type="transmembrane region" description="Helical" evidence="6">
    <location>
        <begin position="376"/>
        <end position="393"/>
    </location>
</feature>
<evidence type="ECO:0000313" key="7">
    <source>
        <dbReference type="EMBL" id="QNQ10811.1"/>
    </source>
</evidence>
<reference evidence="7 8" key="1">
    <citation type="submission" date="2020-09" db="EMBL/GenBank/DDBJ databases">
        <title>Sphingomonas sp., a new species isolated from pork steak.</title>
        <authorList>
            <person name="Heidler von Heilborn D."/>
        </authorList>
    </citation>
    <scope>NUCLEOTIDE SEQUENCE [LARGE SCALE GENOMIC DNA]</scope>
    <source>
        <strain evidence="8">S8-3T</strain>
    </source>
</reference>
<dbReference type="KEGG" id="spap:H3Z74_06380"/>
<dbReference type="AlphaFoldDB" id="A0A7H0LMA8"/>
<feature type="transmembrane region" description="Helical" evidence="6">
    <location>
        <begin position="213"/>
        <end position="235"/>
    </location>
</feature>
<evidence type="ECO:0000256" key="3">
    <source>
        <dbReference type="ARBA" id="ARBA00022692"/>
    </source>
</evidence>
<comment type="subcellular location">
    <subcellularLocation>
        <location evidence="1">Cell membrane</location>
        <topology evidence="1">Multi-pass membrane protein</topology>
    </subcellularLocation>
</comment>
<protein>
    <submittedName>
        <fullName evidence="7">APC family permease</fullName>
    </submittedName>
</protein>
<dbReference type="InterPro" id="IPR002293">
    <property type="entry name" value="AA/rel_permease1"/>
</dbReference>
<dbReference type="EMBL" id="CP061038">
    <property type="protein sequence ID" value="QNQ10811.1"/>
    <property type="molecule type" value="Genomic_DNA"/>
</dbReference>